<name>A0A4E0R693_9GAMM</name>
<gene>
    <name evidence="2" type="ORF">PN36_05330</name>
</gene>
<feature type="region of interest" description="Disordered" evidence="1">
    <location>
        <begin position="33"/>
        <end position="70"/>
    </location>
</feature>
<evidence type="ECO:0000256" key="1">
    <source>
        <dbReference type="SAM" id="MobiDB-lite"/>
    </source>
</evidence>
<reference evidence="2 3" key="1">
    <citation type="journal article" date="2016" name="Front. Microbiol.">
        <title>Single-Cell (Meta-)Genomics of a Dimorphic Candidatus Thiomargarita nelsonii Reveals Genomic Plasticity.</title>
        <authorList>
            <person name="Flood B.E."/>
            <person name="Fliss P."/>
            <person name="Jones D.S."/>
            <person name="Dick G.J."/>
            <person name="Jain S."/>
            <person name="Kaster A.K."/>
            <person name="Winkel M."/>
            <person name="Mussmann M."/>
            <person name="Bailey J."/>
        </authorList>
    </citation>
    <scope>NUCLEOTIDE SEQUENCE [LARGE SCALE GENOMIC DNA]</scope>
    <source>
        <strain evidence="2">Hydrate Ridge</strain>
    </source>
</reference>
<protein>
    <submittedName>
        <fullName evidence="2">Uncharacterized protein</fullName>
    </submittedName>
</protein>
<evidence type="ECO:0000313" key="3">
    <source>
        <dbReference type="Proteomes" id="UP000030428"/>
    </source>
</evidence>
<comment type="caution">
    <text evidence="2">The sequence shown here is derived from an EMBL/GenBank/DDBJ whole genome shotgun (WGS) entry which is preliminary data.</text>
</comment>
<keyword evidence="3" id="KW-1185">Reference proteome</keyword>
<evidence type="ECO:0000313" key="2">
    <source>
        <dbReference type="EMBL" id="TGO03481.1"/>
    </source>
</evidence>
<organism evidence="2 3">
    <name type="scientific">Candidatus Thiomargarita nelsonii</name>
    <dbReference type="NCBI Taxonomy" id="1003181"/>
    <lineage>
        <taxon>Bacteria</taxon>
        <taxon>Pseudomonadati</taxon>
        <taxon>Pseudomonadota</taxon>
        <taxon>Gammaproteobacteria</taxon>
        <taxon>Thiotrichales</taxon>
        <taxon>Thiotrichaceae</taxon>
        <taxon>Thiomargarita</taxon>
    </lineage>
</organism>
<dbReference type="EMBL" id="JSZA02000015">
    <property type="protein sequence ID" value="TGO03481.1"/>
    <property type="molecule type" value="Genomic_DNA"/>
</dbReference>
<sequence length="70" mass="7925">MSKPIRAPIRLSYRFLFIPVNNVLPVVNVLTPKLQDAERPSRHSHAERGNEKKREKGQPQGIAPTNEEPA</sequence>
<accession>A0A4E0R693</accession>
<feature type="non-terminal residue" evidence="2">
    <location>
        <position position="70"/>
    </location>
</feature>
<dbReference type="AlphaFoldDB" id="A0A4E0R693"/>
<dbReference type="Proteomes" id="UP000030428">
    <property type="component" value="Unassembled WGS sequence"/>
</dbReference>
<feature type="compositionally biased region" description="Basic and acidic residues" evidence="1">
    <location>
        <begin position="35"/>
        <end position="57"/>
    </location>
</feature>
<proteinExistence type="predicted"/>